<dbReference type="RefSeq" id="WP_009053686.1">
    <property type="nucleotide sequence ID" value="NZ_AJYA01000009.1"/>
</dbReference>
<dbReference type="Proteomes" id="UP000005551">
    <property type="component" value="Unassembled WGS sequence"/>
</dbReference>
<sequence>MKNWSILIGFLLVYFGNPFGAAAQKTATKTMQTSALPKTDVQVPAGMEVATLGSGCFWCIEAIYQDLKGVHEVRSGYSGGHVEKPTYRQVTSATTGHAEVIQFYFDPEVISFKEVLEIFWSTHDPTTLNRQGADVGPQYRSAIFYHSDEQRALAEQLKQALDKSGAFPNPIVTEVTPFTNFYVAEDYHQNYFKDNGAQPYCQVVIRPKVEKFREVFADKLK</sequence>
<keyword evidence="1 4" id="KW-0560">Oxidoreductase</keyword>
<dbReference type="STRING" id="1189621.A3SI_04432"/>
<organism evidence="7 8">
    <name type="scientific">Nitritalea halalkaliphila LW7</name>
    <dbReference type="NCBI Taxonomy" id="1189621"/>
    <lineage>
        <taxon>Bacteria</taxon>
        <taxon>Pseudomonadati</taxon>
        <taxon>Bacteroidota</taxon>
        <taxon>Cytophagia</taxon>
        <taxon>Cytophagales</taxon>
        <taxon>Cyclobacteriaceae</taxon>
        <taxon>Nitritalea</taxon>
    </lineage>
</organism>
<dbReference type="Pfam" id="PF01625">
    <property type="entry name" value="PMSR"/>
    <property type="match status" value="1"/>
</dbReference>
<feature type="active site" evidence="4">
    <location>
        <position position="56"/>
    </location>
</feature>
<dbReference type="PANTHER" id="PTHR43774:SF1">
    <property type="entry name" value="PEPTIDE METHIONINE SULFOXIDE REDUCTASE MSRA 2"/>
    <property type="match status" value="1"/>
</dbReference>
<dbReference type="PANTHER" id="PTHR43774">
    <property type="entry name" value="PEPTIDE METHIONINE SULFOXIDE REDUCTASE"/>
    <property type="match status" value="1"/>
</dbReference>
<accession>I5C891</accession>
<dbReference type="PATRIC" id="fig|1189621.3.peg.919"/>
<dbReference type="HAMAP" id="MF_01401">
    <property type="entry name" value="MsrA"/>
    <property type="match status" value="1"/>
</dbReference>
<dbReference type="GO" id="GO:0033744">
    <property type="term" value="F:L-methionine:thioredoxin-disulfide S-oxidoreductase activity"/>
    <property type="evidence" value="ECO:0007669"/>
    <property type="project" value="RHEA"/>
</dbReference>
<keyword evidence="8" id="KW-1185">Reference proteome</keyword>
<dbReference type="EC" id="1.8.4.11" evidence="4"/>
<feature type="chain" id="PRO_5003700354" description="Peptide methionine sulfoxide reductase MsrA" evidence="5">
    <location>
        <begin position="22"/>
        <end position="221"/>
    </location>
</feature>
<evidence type="ECO:0000256" key="5">
    <source>
        <dbReference type="SAM" id="SignalP"/>
    </source>
</evidence>
<dbReference type="GO" id="GO:0008113">
    <property type="term" value="F:peptide-methionine (S)-S-oxide reductase activity"/>
    <property type="evidence" value="ECO:0007669"/>
    <property type="project" value="UniProtKB-UniRule"/>
</dbReference>
<keyword evidence="5" id="KW-0732">Signal</keyword>
<dbReference type="NCBIfam" id="TIGR00401">
    <property type="entry name" value="msrA"/>
    <property type="match status" value="1"/>
</dbReference>
<evidence type="ECO:0000256" key="1">
    <source>
        <dbReference type="ARBA" id="ARBA00023002"/>
    </source>
</evidence>
<evidence type="ECO:0000313" key="7">
    <source>
        <dbReference type="EMBL" id="EIM78043.1"/>
    </source>
</evidence>
<comment type="catalytic activity">
    <reaction evidence="2 4">
        <text>L-methionyl-[protein] + [thioredoxin]-disulfide + H2O = L-methionyl-(S)-S-oxide-[protein] + [thioredoxin]-dithiol</text>
        <dbReference type="Rhea" id="RHEA:14217"/>
        <dbReference type="Rhea" id="RHEA-COMP:10698"/>
        <dbReference type="Rhea" id="RHEA-COMP:10700"/>
        <dbReference type="Rhea" id="RHEA-COMP:12313"/>
        <dbReference type="Rhea" id="RHEA-COMP:12315"/>
        <dbReference type="ChEBI" id="CHEBI:15377"/>
        <dbReference type="ChEBI" id="CHEBI:16044"/>
        <dbReference type="ChEBI" id="CHEBI:29950"/>
        <dbReference type="ChEBI" id="CHEBI:44120"/>
        <dbReference type="ChEBI" id="CHEBI:50058"/>
        <dbReference type="EC" id="1.8.4.11"/>
    </reaction>
</comment>
<protein>
    <recommendedName>
        <fullName evidence="4">Peptide methionine sulfoxide reductase MsrA</fullName>
        <shortName evidence="4">Protein-methionine-S-oxide reductase</shortName>
        <ecNumber evidence="4">1.8.4.11</ecNumber>
    </recommendedName>
    <alternativeName>
        <fullName evidence="4">Peptide-methionine (S)-S-oxide reductase</fullName>
        <shortName evidence="4">Peptide Met(O) reductase</shortName>
    </alternativeName>
</protein>
<feature type="domain" description="Peptide methionine sulphoxide reductase MsrA" evidence="6">
    <location>
        <begin position="50"/>
        <end position="202"/>
    </location>
</feature>
<dbReference type="InterPro" id="IPR002569">
    <property type="entry name" value="Met_Sox_Rdtase_MsrA_dom"/>
</dbReference>
<reference evidence="7 8" key="1">
    <citation type="submission" date="2012-05" db="EMBL/GenBank/DDBJ databases">
        <title>Genome sequence of Nitritalea halalkaliphila LW7.</title>
        <authorList>
            <person name="Jangir P.K."/>
            <person name="Singh A."/>
            <person name="Shivaji S."/>
            <person name="Sharma R."/>
        </authorList>
    </citation>
    <scope>NUCLEOTIDE SEQUENCE [LARGE SCALE GENOMIC DNA]</scope>
    <source>
        <strain evidence="7 8">LW7</strain>
    </source>
</reference>
<dbReference type="SUPFAM" id="SSF55068">
    <property type="entry name" value="Peptide methionine sulfoxide reductase"/>
    <property type="match status" value="1"/>
</dbReference>
<comment type="catalytic activity">
    <reaction evidence="3 4">
        <text>[thioredoxin]-disulfide + L-methionine + H2O = L-methionine (S)-S-oxide + [thioredoxin]-dithiol</text>
        <dbReference type="Rhea" id="RHEA:19993"/>
        <dbReference type="Rhea" id="RHEA-COMP:10698"/>
        <dbReference type="Rhea" id="RHEA-COMP:10700"/>
        <dbReference type="ChEBI" id="CHEBI:15377"/>
        <dbReference type="ChEBI" id="CHEBI:29950"/>
        <dbReference type="ChEBI" id="CHEBI:50058"/>
        <dbReference type="ChEBI" id="CHEBI:57844"/>
        <dbReference type="ChEBI" id="CHEBI:58772"/>
        <dbReference type="EC" id="1.8.4.11"/>
    </reaction>
</comment>
<comment type="similarity">
    <text evidence="4">Belongs to the MsrA Met sulfoxide reductase family.</text>
</comment>
<dbReference type="AlphaFoldDB" id="I5C891"/>
<gene>
    <name evidence="4" type="primary">msrA</name>
    <name evidence="7" type="ORF">A3SI_04432</name>
</gene>
<proteinExistence type="inferred from homology"/>
<dbReference type="InterPro" id="IPR036509">
    <property type="entry name" value="Met_Sox_Rdtase_MsrA_sf"/>
</dbReference>
<evidence type="ECO:0000256" key="4">
    <source>
        <dbReference type="HAMAP-Rule" id="MF_01401"/>
    </source>
</evidence>
<dbReference type="Gene3D" id="3.30.1060.10">
    <property type="entry name" value="Peptide methionine sulphoxide reductase MsrA"/>
    <property type="match status" value="1"/>
</dbReference>
<evidence type="ECO:0000256" key="2">
    <source>
        <dbReference type="ARBA" id="ARBA00047806"/>
    </source>
</evidence>
<dbReference type="OrthoDB" id="4174719at2"/>
<comment type="caution">
    <text evidence="7">The sequence shown here is derived from an EMBL/GenBank/DDBJ whole genome shotgun (WGS) entry which is preliminary data.</text>
</comment>
<feature type="signal peptide" evidence="5">
    <location>
        <begin position="1"/>
        <end position="21"/>
    </location>
</feature>
<evidence type="ECO:0000256" key="3">
    <source>
        <dbReference type="ARBA" id="ARBA00048782"/>
    </source>
</evidence>
<name>I5C891_9BACT</name>
<evidence type="ECO:0000313" key="8">
    <source>
        <dbReference type="Proteomes" id="UP000005551"/>
    </source>
</evidence>
<dbReference type="EMBL" id="AJYA01000009">
    <property type="protein sequence ID" value="EIM78043.1"/>
    <property type="molecule type" value="Genomic_DNA"/>
</dbReference>
<evidence type="ECO:0000259" key="6">
    <source>
        <dbReference type="Pfam" id="PF01625"/>
    </source>
</evidence>
<comment type="function">
    <text evidence="4">Has an important function as a repair enzyme for proteins that have been inactivated by oxidation. Catalyzes the reversible oxidation-reduction of methionine sulfoxide in proteins to methionine.</text>
</comment>